<dbReference type="Proteomes" id="UP000887580">
    <property type="component" value="Unplaced"/>
</dbReference>
<reference evidence="2" key="1">
    <citation type="submission" date="2022-11" db="UniProtKB">
        <authorList>
            <consortium name="WormBaseParasite"/>
        </authorList>
    </citation>
    <scope>IDENTIFICATION</scope>
</reference>
<proteinExistence type="predicted"/>
<accession>A0AC35GKP5</accession>
<dbReference type="WBParaSite" id="PS1159_v2.g634.t1">
    <property type="protein sequence ID" value="PS1159_v2.g634.t1"/>
    <property type="gene ID" value="PS1159_v2.g634"/>
</dbReference>
<organism evidence="1 2">
    <name type="scientific">Panagrolaimus sp. PS1159</name>
    <dbReference type="NCBI Taxonomy" id="55785"/>
    <lineage>
        <taxon>Eukaryota</taxon>
        <taxon>Metazoa</taxon>
        <taxon>Ecdysozoa</taxon>
        <taxon>Nematoda</taxon>
        <taxon>Chromadorea</taxon>
        <taxon>Rhabditida</taxon>
        <taxon>Tylenchina</taxon>
        <taxon>Panagrolaimomorpha</taxon>
        <taxon>Panagrolaimoidea</taxon>
        <taxon>Panagrolaimidae</taxon>
        <taxon>Panagrolaimus</taxon>
    </lineage>
</organism>
<protein>
    <submittedName>
        <fullName evidence="2">BTB domain-containing protein</fullName>
    </submittedName>
</protein>
<evidence type="ECO:0000313" key="2">
    <source>
        <dbReference type="WBParaSite" id="PS1159_v2.g634.t1"/>
    </source>
</evidence>
<evidence type="ECO:0000313" key="1">
    <source>
        <dbReference type="Proteomes" id="UP000887580"/>
    </source>
</evidence>
<name>A0AC35GKP5_9BILA</name>
<sequence>MQHQKYLTPKTRSESNIDFSRSESTTSSVIEVCSGGNPFFAFLSYSNLPPSPSRSWNCEVMDDILPLAIPQNMKTQSFAITEVKTLKHTHTWVIKGFSQCECRYLETVPVIPSLDNRHSFRVRLHPQGNKESNKDFCFFQVFSQTSLKYRAKFCVANVRGEEIPATVYNGTQQLNGYFEYIRREQLIQHVQPQDEIKLSLQLTIVQDTVTRNTHVDPGISIPPELTVRTMAKQLGEQFKDPQFTDFTIKCVDTSSKQDKEIKCHRFMLYSRSPVFRAMLQEHTLEFKKSAVYFDDVEFDIMQLFIEFLYSGNFNKVSKDHTVVQELLKLGDRFEVMELREAAEIALRQNLNIENVCEVLQIADLHNTKALKRECLRFVCNNAVEVLRTESWTQLSTHCPDLVTACMSHMVKSEDSDDPPSKRFRSSDCS</sequence>